<sequence>MTPSNGELRSSPVAKTTLALAYKLQQRKSIKYPKRRRRFGYCFL</sequence>
<reference evidence="1" key="1">
    <citation type="journal article" date="2021" name="Proc. Natl. Acad. Sci. U.S.A.">
        <title>A Catalog of Tens of Thousands of Viruses from Human Metagenomes Reveals Hidden Associations with Chronic Diseases.</title>
        <authorList>
            <person name="Tisza M.J."/>
            <person name="Buck C.B."/>
        </authorList>
    </citation>
    <scope>NUCLEOTIDE SEQUENCE</scope>
    <source>
        <strain evidence="1">Ct5tj9</strain>
    </source>
</reference>
<evidence type="ECO:0000313" key="1">
    <source>
        <dbReference type="EMBL" id="DAD69166.1"/>
    </source>
</evidence>
<accession>A0A8S5LGQ9</accession>
<organism evidence="1">
    <name type="scientific">Siphoviridae sp. ct5tj9</name>
    <dbReference type="NCBI Taxonomy" id="2823564"/>
    <lineage>
        <taxon>Viruses</taxon>
        <taxon>Duplodnaviria</taxon>
        <taxon>Heunggongvirae</taxon>
        <taxon>Uroviricota</taxon>
        <taxon>Caudoviricetes</taxon>
    </lineage>
</organism>
<name>A0A8S5LGQ9_9CAUD</name>
<dbReference type="EMBL" id="BK014716">
    <property type="protein sequence ID" value="DAD69166.1"/>
    <property type="molecule type" value="Genomic_DNA"/>
</dbReference>
<protein>
    <submittedName>
        <fullName evidence="1">Uncharacterized protein</fullName>
    </submittedName>
</protein>
<proteinExistence type="predicted"/>